<dbReference type="AlphaFoldDB" id="A0A1S6HY69"/>
<evidence type="ECO:0000313" key="3">
    <source>
        <dbReference type="Proteomes" id="UP000189545"/>
    </source>
</evidence>
<evidence type="ECO:0000313" key="2">
    <source>
        <dbReference type="EMBL" id="AQS40422.1"/>
    </source>
</evidence>
<keyword evidence="3" id="KW-1185">Reference proteome</keyword>
<dbReference type="Proteomes" id="UP000189545">
    <property type="component" value="Chromosome"/>
</dbReference>
<organism evidence="2 3">
    <name type="scientific">Shewanella psychrophila</name>
    <dbReference type="NCBI Taxonomy" id="225848"/>
    <lineage>
        <taxon>Bacteria</taxon>
        <taxon>Pseudomonadati</taxon>
        <taxon>Pseudomonadota</taxon>
        <taxon>Gammaproteobacteria</taxon>
        <taxon>Alteromonadales</taxon>
        <taxon>Shewanellaceae</taxon>
        <taxon>Shewanella</taxon>
    </lineage>
</organism>
<dbReference type="KEGG" id="spsw:Sps_05353"/>
<name>A0A1S6HY69_9GAMM</name>
<gene>
    <name evidence="2" type="ORF">Sps_05353</name>
</gene>
<proteinExistence type="predicted"/>
<dbReference type="SUPFAM" id="SSF48452">
    <property type="entry name" value="TPR-like"/>
    <property type="match status" value="1"/>
</dbReference>
<accession>A0A1S6HY69</accession>
<dbReference type="RefSeq" id="WP_077755210.1">
    <property type="nucleotide sequence ID" value="NZ_CP014782.1"/>
</dbReference>
<dbReference type="InterPro" id="IPR019734">
    <property type="entry name" value="TPR_rpt"/>
</dbReference>
<dbReference type="Gene3D" id="1.25.40.10">
    <property type="entry name" value="Tetratricopeptide repeat domain"/>
    <property type="match status" value="2"/>
</dbReference>
<keyword evidence="1" id="KW-0472">Membrane</keyword>
<dbReference type="Pfam" id="PF13432">
    <property type="entry name" value="TPR_16"/>
    <property type="match status" value="2"/>
</dbReference>
<dbReference type="InterPro" id="IPR011990">
    <property type="entry name" value="TPR-like_helical_dom_sf"/>
</dbReference>
<dbReference type="SMART" id="SM00028">
    <property type="entry name" value="TPR"/>
    <property type="match status" value="3"/>
</dbReference>
<keyword evidence="1" id="KW-0812">Transmembrane</keyword>
<evidence type="ECO:0000256" key="1">
    <source>
        <dbReference type="SAM" id="Phobius"/>
    </source>
</evidence>
<dbReference type="EMBL" id="CP014782">
    <property type="protein sequence ID" value="AQS40422.1"/>
    <property type="molecule type" value="Genomic_DNA"/>
</dbReference>
<feature type="transmembrane region" description="Helical" evidence="1">
    <location>
        <begin position="38"/>
        <end position="58"/>
    </location>
</feature>
<dbReference type="STRING" id="225848.Sps_05353"/>
<keyword evidence="1" id="KW-1133">Transmembrane helix</keyword>
<dbReference type="OrthoDB" id="5406098at2"/>
<reference evidence="2 3" key="1">
    <citation type="submission" date="2016-03" db="EMBL/GenBank/DDBJ databases">
        <title>Complete genome sequence of Shewanella psychrophila WP2, a deep sea bacterium isolated from west Pacific sediment.</title>
        <authorList>
            <person name="Xu G."/>
            <person name="Jian H."/>
        </authorList>
    </citation>
    <scope>NUCLEOTIDE SEQUENCE [LARGE SCALE GENOMIC DNA]</scope>
    <source>
        <strain evidence="2 3">WP2</strain>
    </source>
</reference>
<sequence length="402" mass="43976">MSVINSMLKDLDKRQQSHDLENLNVAPIQYQGKSVSKLPWILLAIVSVLLLFGIVYSWQALSNVQQMSSSSPLASLSNLPALEVVLATEVQSSEVDTQVEQSKASLVDIPKASMEDEVVERIASDEVEADLVNTVTSSDSSVPSMKGAEAPKAISLQKTESDIAPVISPTAAHVATSVVKSDTAVESIPVVVTSAGSRPSSMAVTEVQISNEQLAQRRYRLATEAENQGLLSDAIVYYSEALALTPVMHKARRQLAALYYGQGRLDSASDILIKGTVLFPEEYDYAFLLARVQQASGDIKLAMSSLELISDESLLAKQKWTMQSSLAQKSDNYPLAEESYRKLLRLEAGQARWWMGLGYALDSQQEYDPAKQAYRHALSADGLSKQAREYIENRLVQLGESE</sequence>
<protein>
    <submittedName>
        <fullName evidence="2">Uncharacterized protein</fullName>
    </submittedName>
</protein>